<dbReference type="SUPFAM" id="SSF54277">
    <property type="entry name" value="CAD &amp; PB1 domains"/>
    <property type="match status" value="1"/>
</dbReference>
<protein>
    <submittedName>
        <fullName evidence="2">Uncharacterized protein</fullName>
    </submittedName>
</protein>
<dbReference type="EMBL" id="KB741277">
    <property type="protein sequence ID" value="ENN71274.1"/>
    <property type="molecule type" value="Genomic_DNA"/>
</dbReference>
<reference evidence="2" key="1">
    <citation type="journal article" date="2013" name="Genome Biol.">
        <title>Draft genome of the mountain pine beetle, Dendroctonus ponderosae Hopkins, a major forest pest.</title>
        <authorList>
            <person name="Keeling C.I."/>
            <person name="Yuen M.M."/>
            <person name="Liao N.Y."/>
            <person name="Docking T.R."/>
            <person name="Chan S.K."/>
            <person name="Taylor G.A."/>
            <person name="Palmquist D.L."/>
            <person name="Jackman S.D."/>
            <person name="Nguyen A."/>
            <person name="Li M."/>
            <person name="Henderson H."/>
            <person name="Janes J.K."/>
            <person name="Zhao Y."/>
            <person name="Pandoh P."/>
            <person name="Moore R."/>
            <person name="Sperling F.A."/>
            <person name="Huber D.P."/>
            <person name="Birol I."/>
            <person name="Jones S.J."/>
            <person name="Bohlmann J."/>
        </authorList>
    </citation>
    <scope>NUCLEOTIDE SEQUENCE</scope>
</reference>
<dbReference type="OrthoDB" id="9943677at2759"/>
<dbReference type="SMART" id="SM00266">
    <property type="entry name" value="CAD"/>
    <property type="match status" value="1"/>
</dbReference>
<dbReference type="GO" id="GO:0004520">
    <property type="term" value="F:DNA endonuclease activity"/>
    <property type="evidence" value="ECO:0007669"/>
    <property type="project" value="InterPro"/>
</dbReference>
<dbReference type="GO" id="GO:0005737">
    <property type="term" value="C:cytoplasm"/>
    <property type="evidence" value="ECO:0007669"/>
    <property type="project" value="InterPro"/>
</dbReference>
<sequence>MFQTWEKGKLSLALALAPFAGLIEPPQPLNTAVQYWPVSVEPQQSSAQCYKVTDAERKTRVGIAVKSFDDLKKKTIEKFKLPSATDIKFQTPDGTTIDSDDYFQTLPPQTLLIWVKPGERAETDAELLYKTIREVNEEYLKAGEKVQEFFTEKMKSKVFKLAEVLKGLDPDKVQMSSRLEHPEWFEGLDTRAKSKEEYMFRRAQDRIRTYYYKTRDDLLHTTHLPADKLNALLSDLQTKLKLNKYHGYLFDRHATAGNSNLKPLCNSIGMFYCDGRWDKEGCLYVPQHSINPYTSREERIIFQTWNLDHQIERSRSIIPTIRRSLLQMEKIFDDSLPSIDVKSIYNDLFTTNNLKIVHIVCHDKGAHVTKKVSSYLVS</sequence>
<gene>
    <name evidence="2" type="ORF">YQE_12199</name>
</gene>
<organism evidence="2">
    <name type="scientific">Dendroctonus ponderosae</name>
    <name type="common">Mountain pine beetle</name>
    <dbReference type="NCBI Taxonomy" id="77166"/>
    <lineage>
        <taxon>Eukaryota</taxon>
        <taxon>Metazoa</taxon>
        <taxon>Ecdysozoa</taxon>
        <taxon>Arthropoda</taxon>
        <taxon>Hexapoda</taxon>
        <taxon>Insecta</taxon>
        <taxon>Pterygota</taxon>
        <taxon>Neoptera</taxon>
        <taxon>Endopterygota</taxon>
        <taxon>Coleoptera</taxon>
        <taxon>Polyphaga</taxon>
        <taxon>Cucujiformia</taxon>
        <taxon>Curculionidae</taxon>
        <taxon>Scolytinae</taxon>
        <taxon>Dendroctonus</taxon>
    </lineage>
</organism>
<dbReference type="HOGENOM" id="CLU_049235_1_1_1"/>
<name>N6SU96_DENPD</name>
<dbReference type="InterPro" id="IPR015311">
    <property type="entry name" value="DFF40_C"/>
</dbReference>
<dbReference type="Pfam" id="PF02017">
    <property type="entry name" value="CIDE-N"/>
    <property type="match status" value="1"/>
</dbReference>
<dbReference type="OMA" id="KAEHVEW"/>
<dbReference type="PROSITE" id="PS51135">
    <property type="entry name" value="CIDE_N"/>
    <property type="match status" value="1"/>
</dbReference>
<keyword evidence="1" id="KW-0053">Apoptosis</keyword>
<dbReference type="Pfam" id="PF09230">
    <property type="entry name" value="DFF40"/>
    <property type="match status" value="1"/>
</dbReference>
<dbReference type="InterPro" id="IPR044925">
    <property type="entry name" value="His-Me_finger_sf"/>
</dbReference>
<evidence type="ECO:0000256" key="1">
    <source>
        <dbReference type="ARBA" id="ARBA00022703"/>
    </source>
</evidence>
<dbReference type="PANTHER" id="PTHR13067:SF2">
    <property type="entry name" value="CASPASE-ACTIVATED DNASE"/>
    <property type="match status" value="1"/>
</dbReference>
<dbReference type="SUPFAM" id="SSF54060">
    <property type="entry name" value="His-Me finger endonucleases"/>
    <property type="match status" value="1"/>
</dbReference>
<dbReference type="AlphaFoldDB" id="N6SU96"/>
<dbReference type="Gene3D" id="3.10.20.10">
    <property type="match status" value="1"/>
</dbReference>
<dbReference type="InterPro" id="IPR003508">
    <property type="entry name" value="CIDE-N_dom"/>
</dbReference>
<dbReference type="GO" id="GO:0006309">
    <property type="term" value="P:apoptotic DNA fragmentation"/>
    <property type="evidence" value="ECO:0007669"/>
    <property type="project" value="InterPro"/>
</dbReference>
<dbReference type="InterPro" id="IPR039729">
    <property type="entry name" value="DFF40"/>
</dbReference>
<dbReference type="GO" id="GO:0005634">
    <property type="term" value="C:nucleus"/>
    <property type="evidence" value="ECO:0007669"/>
    <property type="project" value="InterPro"/>
</dbReference>
<evidence type="ECO:0000313" key="2">
    <source>
        <dbReference type="EMBL" id="ENN71274.1"/>
    </source>
</evidence>
<dbReference type="PANTHER" id="PTHR13067">
    <property type="entry name" value="CASPASE-ACTIVATED DNASE"/>
    <property type="match status" value="1"/>
</dbReference>
<dbReference type="GO" id="GO:0016787">
    <property type="term" value="F:hydrolase activity"/>
    <property type="evidence" value="ECO:0007669"/>
    <property type="project" value="InterPro"/>
</dbReference>
<feature type="non-terminal residue" evidence="2">
    <location>
        <position position="1"/>
    </location>
</feature>
<proteinExistence type="predicted"/>
<accession>N6SU96</accession>